<organism evidence="3 4">
    <name type="scientific">Seminavis robusta</name>
    <dbReference type="NCBI Taxonomy" id="568900"/>
    <lineage>
        <taxon>Eukaryota</taxon>
        <taxon>Sar</taxon>
        <taxon>Stramenopiles</taxon>
        <taxon>Ochrophyta</taxon>
        <taxon>Bacillariophyta</taxon>
        <taxon>Bacillariophyceae</taxon>
        <taxon>Bacillariophycidae</taxon>
        <taxon>Naviculales</taxon>
        <taxon>Naviculaceae</taxon>
        <taxon>Seminavis</taxon>
    </lineage>
</organism>
<gene>
    <name evidence="3" type="ORF">SEMRO_621_G176630.1</name>
</gene>
<dbReference type="Pfam" id="PF00415">
    <property type="entry name" value="RCC1"/>
    <property type="match status" value="1"/>
</dbReference>
<dbReference type="PANTHER" id="PTHR45982">
    <property type="entry name" value="REGULATOR OF CHROMOSOME CONDENSATION"/>
    <property type="match status" value="1"/>
</dbReference>
<proteinExistence type="predicted"/>
<protein>
    <submittedName>
        <fullName evidence="3">Protein RCC2</fullName>
    </submittedName>
</protein>
<evidence type="ECO:0000256" key="2">
    <source>
        <dbReference type="SAM" id="MobiDB-lite"/>
    </source>
</evidence>
<comment type="caution">
    <text evidence="3">The sequence shown here is derived from an EMBL/GenBank/DDBJ whole genome shotgun (WGS) entry which is preliminary data.</text>
</comment>
<dbReference type="Pfam" id="PF13540">
    <property type="entry name" value="RCC1_2"/>
    <property type="match status" value="1"/>
</dbReference>
<feature type="region of interest" description="Disordered" evidence="2">
    <location>
        <begin position="1"/>
        <end position="30"/>
    </location>
</feature>
<name>A0A9N8HKJ7_9STRA</name>
<keyword evidence="4" id="KW-1185">Reference proteome</keyword>
<evidence type="ECO:0000256" key="1">
    <source>
        <dbReference type="PROSITE-ProRule" id="PRU00235"/>
    </source>
</evidence>
<dbReference type="InterPro" id="IPR009091">
    <property type="entry name" value="RCC1/BLIP-II"/>
</dbReference>
<dbReference type="SUPFAM" id="SSF50985">
    <property type="entry name" value="RCC1/BLIP-II"/>
    <property type="match status" value="1"/>
</dbReference>
<dbReference type="EMBL" id="CAICTM010000620">
    <property type="protein sequence ID" value="CAB9513898.1"/>
    <property type="molecule type" value="Genomic_DNA"/>
</dbReference>
<feature type="repeat" description="RCC1" evidence="1">
    <location>
        <begin position="182"/>
        <end position="235"/>
    </location>
</feature>
<dbReference type="PANTHER" id="PTHR45982:SF1">
    <property type="entry name" value="REGULATOR OF CHROMOSOME CONDENSATION"/>
    <property type="match status" value="1"/>
</dbReference>
<feature type="repeat" description="RCC1" evidence="1">
    <location>
        <begin position="53"/>
        <end position="112"/>
    </location>
</feature>
<evidence type="ECO:0000313" key="3">
    <source>
        <dbReference type="EMBL" id="CAB9513898.1"/>
    </source>
</evidence>
<feature type="region of interest" description="Disordered" evidence="2">
    <location>
        <begin position="60"/>
        <end position="83"/>
    </location>
</feature>
<dbReference type="InterPro" id="IPR051553">
    <property type="entry name" value="Ran_GTPase-activating"/>
</dbReference>
<sequence length="273" mass="29384">MKKLQRSFLEAPNALHEPNKPTLQPPDSAMKPFIFSAKPNDGAKHFLGITSRGEALSWGKNNLGQLGRDTGGSNSKEPKPVECESNETTIHFVKAYVGGCSESGHSALLDSKGFLWLAGCDRWQQLGLGSSAGGSSGYTWNQGRVWRNKFVRNEFLASKMEGSIRDVSLGGDHTIVLSSNQRDVYVFGKGGDGQLGLDGKPFVSAPTRSKTLSSSGTKIAAVCAMKHCSLTLDDQGKTLAKTGRCSHVVQSLEQCIRRAASQRLLNRDNKAAS</sequence>
<dbReference type="InterPro" id="IPR000408">
    <property type="entry name" value="Reg_chr_condens"/>
</dbReference>
<dbReference type="OrthoDB" id="10256179at2759"/>
<reference evidence="3" key="1">
    <citation type="submission" date="2020-06" db="EMBL/GenBank/DDBJ databases">
        <authorList>
            <consortium name="Plant Systems Biology data submission"/>
        </authorList>
    </citation>
    <scope>NUCLEOTIDE SEQUENCE</scope>
    <source>
        <strain evidence="3">D6</strain>
    </source>
</reference>
<dbReference type="Gene3D" id="2.130.10.30">
    <property type="entry name" value="Regulator of chromosome condensation 1/beta-lactamase-inhibitor protein II"/>
    <property type="match status" value="1"/>
</dbReference>
<dbReference type="PROSITE" id="PS50012">
    <property type="entry name" value="RCC1_3"/>
    <property type="match status" value="2"/>
</dbReference>
<evidence type="ECO:0000313" key="4">
    <source>
        <dbReference type="Proteomes" id="UP001153069"/>
    </source>
</evidence>
<dbReference type="Proteomes" id="UP001153069">
    <property type="component" value="Unassembled WGS sequence"/>
</dbReference>
<dbReference type="AlphaFoldDB" id="A0A9N8HKJ7"/>
<accession>A0A9N8HKJ7</accession>